<accession>B1V8Y4</accession>
<evidence type="ECO:0000313" key="2">
    <source>
        <dbReference type="EMBL" id="CAM11416.1"/>
    </source>
</evidence>
<keyword evidence="1" id="KW-0812">Transmembrane</keyword>
<organism evidence="2 3">
    <name type="scientific">Phytoplasma australiense</name>
    <dbReference type="NCBI Taxonomy" id="59748"/>
    <lineage>
        <taxon>Bacteria</taxon>
        <taxon>Bacillati</taxon>
        <taxon>Mycoplasmatota</taxon>
        <taxon>Mollicutes</taxon>
        <taxon>Acholeplasmatales</taxon>
        <taxon>Acholeplasmataceae</taxon>
        <taxon>Candidatus Phytoplasma</taxon>
        <taxon>16SrXII (Stolbur group)</taxon>
    </lineage>
</organism>
<dbReference type="EMBL" id="AM422018">
    <property type="protein sequence ID" value="CAM11416.1"/>
    <property type="molecule type" value="Genomic_DNA"/>
</dbReference>
<evidence type="ECO:0000256" key="1">
    <source>
        <dbReference type="SAM" id="Phobius"/>
    </source>
</evidence>
<protein>
    <submittedName>
        <fullName evidence="2">Uncharacterized protein</fullName>
    </submittedName>
</protein>
<dbReference type="Proteomes" id="UP000008323">
    <property type="component" value="Chromosome"/>
</dbReference>
<evidence type="ECO:0000313" key="3">
    <source>
        <dbReference type="Proteomes" id="UP000008323"/>
    </source>
</evidence>
<proteinExistence type="predicted"/>
<sequence length="80" mass="9958">MPKKDNRTLNYLSFFLYFCFAKRLSYFIFKKGIKTYLFFKLQIKNKTKLKKLNNFIFKFLKTLLFVNKKFNYQLLLNILY</sequence>
<keyword evidence="1" id="KW-1133">Transmembrane helix</keyword>
<dbReference type="KEGG" id="pal:PA0081"/>
<dbReference type="AlphaFoldDB" id="B1V8Y4"/>
<keyword evidence="1" id="KW-0472">Membrane</keyword>
<gene>
    <name evidence="2" type="ordered locus">PA0081</name>
</gene>
<feature type="transmembrane region" description="Helical" evidence="1">
    <location>
        <begin position="12"/>
        <end position="29"/>
    </location>
</feature>
<reference evidence="2 3" key="1">
    <citation type="journal article" date="2008" name="J. Bacteriol.">
        <title>Comparative genome analysis of 'Candidatus Phytoplasma australiense' (subgroup tuf-Australia I; rp-A) and 'Ca. Phytoplasma asteris' strains OY-M and AY-WB.</title>
        <authorList>
            <person name="Tran-Nguyen L.T."/>
            <person name="Kube M."/>
            <person name="Schneider B."/>
            <person name="Reinhardt R."/>
            <person name="Gibb K.S."/>
        </authorList>
    </citation>
    <scope>NUCLEOTIDE SEQUENCE [LARGE SCALE GENOMIC DNA]</scope>
</reference>
<name>B1V8Y4_PHYAS</name>